<feature type="domain" description="AB hydrolase-1" evidence="1">
    <location>
        <begin position="23"/>
        <end position="254"/>
    </location>
</feature>
<dbReference type="InterPro" id="IPR029058">
    <property type="entry name" value="AB_hydrolase_fold"/>
</dbReference>
<evidence type="ECO:0000259" key="1">
    <source>
        <dbReference type="Pfam" id="PF12697"/>
    </source>
</evidence>
<dbReference type="SUPFAM" id="SSF53474">
    <property type="entry name" value="alpha/beta-Hydrolases"/>
    <property type="match status" value="1"/>
</dbReference>
<proteinExistence type="predicted"/>
<dbReference type="EMBL" id="JAPWDV010000001">
    <property type="protein sequence ID" value="KAJ6222446.1"/>
    <property type="molecule type" value="Genomic_DNA"/>
</dbReference>
<organism evidence="2 3">
    <name type="scientific">Blomia tropicalis</name>
    <name type="common">Mite</name>
    <dbReference type="NCBI Taxonomy" id="40697"/>
    <lineage>
        <taxon>Eukaryota</taxon>
        <taxon>Metazoa</taxon>
        <taxon>Ecdysozoa</taxon>
        <taxon>Arthropoda</taxon>
        <taxon>Chelicerata</taxon>
        <taxon>Arachnida</taxon>
        <taxon>Acari</taxon>
        <taxon>Acariformes</taxon>
        <taxon>Sarcoptiformes</taxon>
        <taxon>Astigmata</taxon>
        <taxon>Glycyphagoidea</taxon>
        <taxon>Echimyopodidae</taxon>
        <taxon>Blomia</taxon>
    </lineage>
</organism>
<dbReference type="Proteomes" id="UP001142055">
    <property type="component" value="Chromosome 1"/>
</dbReference>
<dbReference type="InterPro" id="IPR000073">
    <property type="entry name" value="AB_hydrolase_1"/>
</dbReference>
<dbReference type="Gene3D" id="3.40.50.1820">
    <property type="entry name" value="alpha/beta hydrolase"/>
    <property type="match status" value="1"/>
</dbReference>
<comment type="caution">
    <text evidence="2">The sequence shown here is derived from an EMBL/GenBank/DDBJ whole genome shotgun (WGS) entry which is preliminary data.</text>
</comment>
<protein>
    <recommendedName>
        <fullName evidence="1">AB hydrolase-1 domain-containing protein</fullName>
    </recommendedName>
</protein>
<dbReference type="Pfam" id="PF12697">
    <property type="entry name" value="Abhydrolase_6"/>
    <property type="match status" value="1"/>
</dbReference>
<name>A0A9Q0RQY7_BLOTA</name>
<accession>A0A9Q0RQY7</accession>
<dbReference type="PANTHER" id="PTHR46331:SF2">
    <property type="entry name" value="VALACYCLOVIR HYDROLASE"/>
    <property type="match status" value="1"/>
</dbReference>
<evidence type="ECO:0000313" key="3">
    <source>
        <dbReference type="Proteomes" id="UP001142055"/>
    </source>
</evidence>
<dbReference type="PANTHER" id="PTHR46331">
    <property type="entry name" value="VALACYCLOVIR HYDROLASE"/>
    <property type="match status" value="1"/>
</dbReference>
<dbReference type="PRINTS" id="PR00111">
    <property type="entry name" value="ABHYDROLASE"/>
</dbReference>
<keyword evidence="3" id="KW-1185">Reference proteome</keyword>
<dbReference type="GO" id="GO:0017171">
    <property type="term" value="F:serine hydrolase activity"/>
    <property type="evidence" value="ECO:0007669"/>
    <property type="project" value="TreeGrafter"/>
</dbReference>
<evidence type="ECO:0000313" key="2">
    <source>
        <dbReference type="EMBL" id="KAJ6222446.1"/>
    </source>
</evidence>
<sequence length="265" mass="30582">MPKFVLSGQPIWYDKFGRGPHTVLLIPGAIGTGKSDFWIQLDNTDNEHHLDFEQFTFICVELPGWGRSAPPKRNYDSNVFKYDAQCCIELMEYLEYRSYSVYGWSDGGKVAITLARLATDGTIRSLILQGVFTYSSPYSSKHISWSRNIDNWDRKQLSKYIESYDGCRHRVAQLWNVHINFNEKFNEIFPDGILGPLEDGLRQVKPPTLVLHGDKDFFVDLDQVNHIVENVPNAKLIRFEDGGHNLHQTEPARFKQVIETFLTKH</sequence>
<reference evidence="2" key="1">
    <citation type="submission" date="2022-12" db="EMBL/GenBank/DDBJ databases">
        <title>Genome assemblies of Blomia tropicalis.</title>
        <authorList>
            <person name="Cui Y."/>
        </authorList>
    </citation>
    <scope>NUCLEOTIDE SEQUENCE</scope>
    <source>
        <tissue evidence="2">Adult mites</tissue>
    </source>
</reference>
<dbReference type="OMA" id="FICVELP"/>
<dbReference type="AlphaFoldDB" id="A0A9Q0RQY7"/>
<gene>
    <name evidence="2" type="ORF">RDWZM_000991</name>
</gene>